<gene>
    <name evidence="3" type="ORF">SCA03_05650</name>
</gene>
<dbReference type="EMBL" id="BJMM01000002">
    <property type="protein sequence ID" value="GEB48014.1"/>
    <property type="molecule type" value="Genomic_DNA"/>
</dbReference>
<dbReference type="Proteomes" id="UP000319210">
    <property type="component" value="Unassembled WGS sequence"/>
</dbReference>
<proteinExistence type="predicted"/>
<feature type="domain" description="Methyltransferase type 12" evidence="2">
    <location>
        <begin position="191"/>
        <end position="290"/>
    </location>
</feature>
<feature type="compositionally biased region" description="Gly residues" evidence="1">
    <location>
        <begin position="606"/>
        <end position="652"/>
    </location>
</feature>
<dbReference type="CDD" id="cd02440">
    <property type="entry name" value="AdoMet_MTases"/>
    <property type="match status" value="1"/>
</dbReference>
<accession>A0A4Y3QRJ1</accession>
<dbReference type="Gene3D" id="3.40.50.150">
    <property type="entry name" value="Vaccinia Virus protein VP39"/>
    <property type="match status" value="2"/>
</dbReference>
<evidence type="ECO:0000313" key="3">
    <source>
        <dbReference type="EMBL" id="GEB48014.1"/>
    </source>
</evidence>
<feature type="compositionally biased region" description="Low complexity" evidence="1">
    <location>
        <begin position="586"/>
        <end position="597"/>
    </location>
</feature>
<evidence type="ECO:0000259" key="2">
    <source>
        <dbReference type="Pfam" id="PF08242"/>
    </source>
</evidence>
<dbReference type="InterPro" id="IPR050508">
    <property type="entry name" value="Methyltransf_Superfamily"/>
</dbReference>
<dbReference type="SUPFAM" id="SSF53335">
    <property type="entry name" value="S-adenosyl-L-methionine-dependent methyltransferases"/>
    <property type="match status" value="2"/>
</dbReference>
<feature type="compositionally biased region" description="Basic and acidic residues" evidence="1">
    <location>
        <begin position="659"/>
        <end position="678"/>
    </location>
</feature>
<dbReference type="AlphaFoldDB" id="A0A4Y3QRJ1"/>
<reference evidence="3 4" key="1">
    <citation type="submission" date="2019-06" db="EMBL/GenBank/DDBJ databases">
        <title>Whole genome shotgun sequence of Streptomyces cacaoi subsp. cacaoi NBRC 12748.</title>
        <authorList>
            <person name="Hosoyama A."/>
            <person name="Uohara A."/>
            <person name="Ohji S."/>
            <person name="Ichikawa N."/>
        </authorList>
    </citation>
    <scope>NUCLEOTIDE SEQUENCE [LARGE SCALE GENOMIC DNA]</scope>
    <source>
        <strain evidence="3 4">NBRC 12748</strain>
    </source>
</reference>
<feature type="compositionally biased region" description="Basic and acidic residues" evidence="1">
    <location>
        <begin position="317"/>
        <end position="332"/>
    </location>
</feature>
<organism evidence="3 4">
    <name type="scientific">Streptomyces cacaoi</name>
    <dbReference type="NCBI Taxonomy" id="1898"/>
    <lineage>
        <taxon>Bacteria</taxon>
        <taxon>Bacillati</taxon>
        <taxon>Actinomycetota</taxon>
        <taxon>Actinomycetes</taxon>
        <taxon>Kitasatosporales</taxon>
        <taxon>Streptomycetaceae</taxon>
        <taxon>Streptomyces</taxon>
    </lineage>
</organism>
<dbReference type="GO" id="GO:0008168">
    <property type="term" value="F:methyltransferase activity"/>
    <property type="evidence" value="ECO:0007669"/>
    <property type="project" value="TreeGrafter"/>
</dbReference>
<comment type="caution">
    <text evidence="3">The sequence shown here is derived from an EMBL/GenBank/DDBJ whole genome shotgun (WGS) entry which is preliminary data.</text>
</comment>
<evidence type="ECO:0000256" key="1">
    <source>
        <dbReference type="SAM" id="MobiDB-lite"/>
    </source>
</evidence>
<evidence type="ECO:0000313" key="4">
    <source>
        <dbReference type="Proteomes" id="UP000319210"/>
    </source>
</evidence>
<feature type="region of interest" description="Disordered" evidence="1">
    <location>
        <begin position="561"/>
        <end position="685"/>
    </location>
</feature>
<dbReference type="Pfam" id="PF08242">
    <property type="entry name" value="Methyltransf_12"/>
    <property type="match status" value="2"/>
</dbReference>
<dbReference type="InterPro" id="IPR013217">
    <property type="entry name" value="Methyltransf_12"/>
</dbReference>
<name>A0A4Y3QRJ1_STRCI</name>
<protein>
    <recommendedName>
        <fullName evidence="2">Methyltransferase type 12 domain-containing protein</fullName>
    </recommendedName>
</protein>
<keyword evidence="4" id="KW-1185">Reference proteome</keyword>
<feature type="region of interest" description="Disordered" evidence="1">
    <location>
        <begin position="313"/>
        <end position="332"/>
    </location>
</feature>
<sequence length="1059" mass="109210">MHGSSSAPRQEEADPLSAGLERLDAVSRAAMDRLLRPALPAREPELAAALRAAPRHRALLRRWLATLCRAGLLARDPDGTFRAAAPAPPYRPGQLADAYAALGFPPEMARYHRAALDRLADLLSDRISAQHLLFTGPGHDAAHGPEAAAGSAAHGVLGAYQRNVFTAWLNDRCGQLARTAVARRGRRARVVELGGGAGVTTEAVLGALAGAPRLCPEYLFTDVSRLFTAAAERIPGVRTALLDIDADFPAQGFADGSADVVIAGNVLHNAADLPATLRRIRRLLSPGGELLVLDSVRDTDAVLTSLHFLLSPPAGSEHADDPRTRFADRRSGTDDVFPDAAAWREELTGAGFTVCATLPPEGSPYAAAGQLLWHATADPEPRDGSAGPSRSARPATGLRFADAEPDAVVCEIDGTAYRADEVERAVHDGGRAGVPHTAREFFAAVAAVLTASPPLPAVGTPGTPPPCTAVLAGDRAGARAAVETWARGGRVVCAAPDIPAARLLALLERDAVTEAVLPLSSVRTLPREPAAVLTDLSTLARVRCTGGEPTAQDTEAWAGLGPAPEAELSGPAPEAELSGPAPAELSGPAPDGSAPPGGEHPVRNGSTGGGSGRTVGGTAGTGGSSDSAGGGTAGTGGSSDSAGGYGGTGTGTEAGEPGAGRREPGAGRREAVAGRGEPDAGPDSPVTLAAAAGDAALDGVDQQAAVAAAREVDRAALHTMLGTLRRAGCFTSPAEQHTEAQIRTATGAAPAHHRLLRRWLTVLTAEGLLEEGADGAFRRVPGPESGTAPDRVWERARRRWLEVYGAADTVDHARRCAEELPALLRGEHSAARLLFPEGGLGHARALYRESATARYQHHAAAELAAAQLRARSGAGRPHVLEAGGGTGTTTEVLLPALHRLPGPPVDYLFTDVSPFFLGHARERFGDRVRYGLLDIDGDPLDQGHRPGEADVVVAGGVLNAAVDTDASVRGLARLLTPGGLLVLTEPTTEEYWVLVTQGFSMAAPRDARAATGASFLTRAQWLAVLDGAGLRPVADLPGPGHPLEPLGHRVFAARAPGTH</sequence>
<dbReference type="PANTHER" id="PTHR42912">
    <property type="entry name" value="METHYLTRANSFERASE"/>
    <property type="match status" value="1"/>
</dbReference>
<feature type="domain" description="Methyltransferase type 12" evidence="2">
    <location>
        <begin position="880"/>
        <end position="981"/>
    </location>
</feature>
<dbReference type="InterPro" id="IPR029063">
    <property type="entry name" value="SAM-dependent_MTases_sf"/>
</dbReference>